<reference evidence="2" key="1">
    <citation type="journal article" date="2016" name="Nat. Biotechnol.">
        <title>Sequencing wild and cultivated cassava and related species reveals extensive interspecific hybridization and genetic diversity.</title>
        <authorList>
            <person name="Bredeson J.V."/>
            <person name="Lyons J.B."/>
            <person name="Prochnik S.E."/>
            <person name="Wu G.A."/>
            <person name="Ha C.M."/>
            <person name="Edsinger-Gonzales E."/>
            <person name="Grimwood J."/>
            <person name="Schmutz J."/>
            <person name="Rabbi I.Y."/>
            <person name="Egesi C."/>
            <person name="Nauluvula P."/>
            <person name="Lebot V."/>
            <person name="Ndunguru J."/>
            <person name="Mkamilo G."/>
            <person name="Bart R.S."/>
            <person name="Setter T.L."/>
            <person name="Gleadow R.M."/>
            <person name="Kulakow P."/>
            <person name="Ferguson M.E."/>
            <person name="Rounsley S."/>
            <person name="Rokhsar D.S."/>
        </authorList>
    </citation>
    <scope>NUCLEOTIDE SEQUENCE [LARGE SCALE GENOMIC DNA]</scope>
    <source>
        <strain evidence="2">cv. AM560-2</strain>
    </source>
</reference>
<gene>
    <name evidence="1" type="ORF">MANES_10G066150v8</name>
</gene>
<protein>
    <submittedName>
        <fullName evidence="1">Uncharacterized protein</fullName>
    </submittedName>
</protein>
<evidence type="ECO:0000313" key="2">
    <source>
        <dbReference type="Proteomes" id="UP000091857"/>
    </source>
</evidence>
<dbReference type="EMBL" id="CM004396">
    <property type="protein sequence ID" value="KAG8645457.1"/>
    <property type="molecule type" value="Genomic_DNA"/>
</dbReference>
<proteinExistence type="predicted"/>
<comment type="caution">
    <text evidence="1">The sequence shown here is derived from an EMBL/GenBank/DDBJ whole genome shotgun (WGS) entry which is preliminary data.</text>
</comment>
<organism evidence="1 2">
    <name type="scientific">Manihot esculenta</name>
    <name type="common">Cassava</name>
    <name type="synonym">Jatropha manihot</name>
    <dbReference type="NCBI Taxonomy" id="3983"/>
    <lineage>
        <taxon>Eukaryota</taxon>
        <taxon>Viridiplantae</taxon>
        <taxon>Streptophyta</taxon>
        <taxon>Embryophyta</taxon>
        <taxon>Tracheophyta</taxon>
        <taxon>Spermatophyta</taxon>
        <taxon>Magnoliopsida</taxon>
        <taxon>eudicotyledons</taxon>
        <taxon>Gunneridae</taxon>
        <taxon>Pentapetalae</taxon>
        <taxon>rosids</taxon>
        <taxon>fabids</taxon>
        <taxon>Malpighiales</taxon>
        <taxon>Euphorbiaceae</taxon>
        <taxon>Crotonoideae</taxon>
        <taxon>Manihoteae</taxon>
        <taxon>Manihot</taxon>
    </lineage>
</organism>
<accession>A0ACB7GYT7</accession>
<sequence>MTMAANAYKTQSFASDRAIAEIIIAGFTGQLKGWWDYHLTDQEQLDILSSIQVNSEGEPILNELGETIQDAVSALILTISLHFIGDPSHLKDKNAELLSNLKCKKLSHFQNYKTTFLTRLMLREDSNQDFWKEKFLAGLPYFLGEKVRNHIKNQYGNPIPYSKLTFGQLVSIIQKEGLQICHDLKLQRTLKYEMHKTKHELGSFCKQFDYGIEKKYNPYKKYRNKAPIDKTHNKKSFRDLTCYNCGKKGHTSKFCMFNKKLNELNLEEEIVNKIQELCIHLNSSDSEKSISVLTKEQSSLLELINNIEDNSTKEKFLKKLIKSMDETEEIKESFPKINRQTYDLTKILGKNKQSGERISIEDLQREIKIIKSEVKDLKGQLQKDAKRIKFLEEQLISESSSSSNEEKEDEDDQDNIEQLIQEITSRKYLIKLKIKLSENFIIDTIALFDTGADLNCIKSSLVPRRFWNKTKEKLSTANRTKLNILGKTEALIVNQDLEIKTVFLLSQQISHMEILSIVVCINKFQSDLLNQKFLVRIDCKSAKDVLQKDVKNLASKQIFARWQALLSIFDFDIEYIKGSKNNIPDFLTREFLQKNGKKEE</sequence>
<evidence type="ECO:0000313" key="1">
    <source>
        <dbReference type="EMBL" id="KAG8645457.1"/>
    </source>
</evidence>
<dbReference type="Proteomes" id="UP000091857">
    <property type="component" value="Chromosome 10"/>
</dbReference>
<name>A0ACB7GYT7_MANES</name>
<keyword evidence="2" id="KW-1185">Reference proteome</keyword>